<accession>A0A4R3KQT9</accession>
<reference evidence="3 4" key="1">
    <citation type="submission" date="2019-03" db="EMBL/GenBank/DDBJ databases">
        <title>Genomic Encyclopedia of Type Strains, Phase IV (KMG-IV): sequencing the most valuable type-strain genomes for metagenomic binning, comparative biology and taxonomic classification.</title>
        <authorList>
            <person name="Goeker M."/>
        </authorList>
    </citation>
    <scope>NUCLEOTIDE SEQUENCE [LARGE SCALE GENOMIC DNA]</scope>
    <source>
        <strain evidence="3 4">DSM 21100</strain>
    </source>
</reference>
<dbReference type="GO" id="GO:0008235">
    <property type="term" value="F:metalloexopeptidase activity"/>
    <property type="evidence" value="ECO:0007669"/>
    <property type="project" value="InterPro"/>
</dbReference>
<evidence type="ECO:0000313" key="3">
    <source>
        <dbReference type="EMBL" id="TCS86713.1"/>
    </source>
</evidence>
<evidence type="ECO:0000259" key="2">
    <source>
        <dbReference type="Pfam" id="PF04389"/>
    </source>
</evidence>
<proteinExistence type="predicted"/>
<evidence type="ECO:0000313" key="4">
    <source>
        <dbReference type="Proteomes" id="UP000295807"/>
    </source>
</evidence>
<dbReference type="EMBL" id="SMAD01000006">
    <property type="protein sequence ID" value="TCS86713.1"/>
    <property type="molecule type" value="Genomic_DNA"/>
</dbReference>
<dbReference type="AlphaFoldDB" id="A0A4R3KQT9"/>
<organism evidence="3 4">
    <name type="scientific">Anseongella ginsenosidimutans</name>
    <dbReference type="NCBI Taxonomy" id="496056"/>
    <lineage>
        <taxon>Bacteria</taxon>
        <taxon>Pseudomonadati</taxon>
        <taxon>Bacteroidota</taxon>
        <taxon>Sphingobacteriia</taxon>
        <taxon>Sphingobacteriales</taxon>
        <taxon>Sphingobacteriaceae</taxon>
        <taxon>Anseongella</taxon>
    </lineage>
</organism>
<comment type="caution">
    <text evidence="3">The sequence shown here is derived from an EMBL/GenBank/DDBJ whole genome shotgun (WGS) entry which is preliminary data.</text>
</comment>
<protein>
    <submittedName>
        <fullName evidence="3">Peptidase M28-like protein</fullName>
    </submittedName>
</protein>
<dbReference type="Pfam" id="PF04389">
    <property type="entry name" value="Peptidase_M28"/>
    <property type="match status" value="1"/>
</dbReference>
<feature type="chain" id="PRO_5020417311" evidence="1">
    <location>
        <begin position="21"/>
        <end position="540"/>
    </location>
</feature>
<feature type="signal peptide" evidence="1">
    <location>
        <begin position="1"/>
        <end position="20"/>
    </location>
</feature>
<keyword evidence="4" id="KW-1185">Reference proteome</keyword>
<dbReference type="Gene3D" id="3.40.630.10">
    <property type="entry name" value="Zn peptidases"/>
    <property type="match status" value="2"/>
</dbReference>
<dbReference type="SUPFAM" id="SSF53187">
    <property type="entry name" value="Zn-dependent exopeptidases"/>
    <property type="match status" value="1"/>
</dbReference>
<dbReference type="InterPro" id="IPR046450">
    <property type="entry name" value="PA_dom_sf"/>
</dbReference>
<dbReference type="InterPro" id="IPR045175">
    <property type="entry name" value="M28_fam"/>
</dbReference>
<feature type="domain" description="Peptidase M28" evidence="2">
    <location>
        <begin position="304"/>
        <end position="516"/>
    </location>
</feature>
<dbReference type="RefSeq" id="WP_132129285.1">
    <property type="nucleotide sequence ID" value="NZ_CP042432.1"/>
</dbReference>
<keyword evidence="1" id="KW-0732">Signal</keyword>
<dbReference type="SUPFAM" id="SSF52025">
    <property type="entry name" value="PA domain"/>
    <property type="match status" value="1"/>
</dbReference>
<dbReference type="InterPro" id="IPR007484">
    <property type="entry name" value="Peptidase_M28"/>
</dbReference>
<sequence length="540" mass="59780">MKKIFVLGLALLSAAASLKAQETVTSDKDRAPAPDRAAAKFGATITPKDAKAHLSVLASDEYEGRNTGEKGGHMAAEYIAAYFKKLGLEGPVDGSYYQQVALVKQHINDKTFTVNGDSLQFLEDFLFFPDLQKLELDASGLIFAGYGIEDEKYNDYQDVDVNGKVVMILPGEPFGPDSTSYVTGSREFSEWTANQEKKLELLKEKGASAIIMVTKSVATYAKNYRNYFAGSSMKLASDLKNQEEKPALLYVSPEAAGRLLAPASLSLQDLQRKIASTGKAASAPVKVSLRFRINRRSAPVDAANVLGYLEGSDPELKKELIVLTAHYDHEGIIDGKIYNGADDDGSGTTAVLEMAEAFAKAAKAGKGPRRSLLFMTVTGEEKGLLGSRYYSDHPVFPLENTITNLNIDMIGRVDSVHAGKPEYVYIIGSDKLSTQLHAINEKANATYTKLELDYTYNDPDDPNRFYYRSDHYNFAKHGIPIIFYFNGVHEDYHKHTDDIEKINFDALSQRTRLVFHTAWELANRDQRPEVDVENAFPSDR</sequence>
<dbReference type="Gene3D" id="3.50.30.30">
    <property type="match status" value="1"/>
</dbReference>
<dbReference type="PANTHER" id="PTHR12147">
    <property type="entry name" value="METALLOPEPTIDASE M28 FAMILY MEMBER"/>
    <property type="match status" value="1"/>
</dbReference>
<gene>
    <name evidence="3" type="ORF">EDD80_10622</name>
</gene>
<evidence type="ECO:0000256" key="1">
    <source>
        <dbReference type="SAM" id="SignalP"/>
    </source>
</evidence>
<dbReference type="GO" id="GO:0006508">
    <property type="term" value="P:proteolysis"/>
    <property type="evidence" value="ECO:0007669"/>
    <property type="project" value="InterPro"/>
</dbReference>
<name>A0A4R3KQT9_9SPHI</name>
<dbReference type="Proteomes" id="UP000295807">
    <property type="component" value="Unassembled WGS sequence"/>
</dbReference>
<dbReference type="OrthoDB" id="9764939at2"/>
<dbReference type="PANTHER" id="PTHR12147:SF26">
    <property type="entry name" value="PEPTIDASE M28 DOMAIN-CONTAINING PROTEIN"/>
    <property type="match status" value="1"/>
</dbReference>